<dbReference type="KEGG" id="mpe:MYPE270"/>
<keyword evidence="1" id="KW-0328">Glycosyltransferase</keyword>
<dbReference type="EMBL" id="BA000026">
    <property type="protein sequence ID" value="BAC43817.1"/>
    <property type="molecule type" value="Genomic_DNA"/>
</dbReference>
<gene>
    <name evidence="4" type="ordered locus">MYPE270</name>
</gene>
<dbReference type="GO" id="GO:0016757">
    <property type="term" value="F:glycosyltransferase activity"/>
    <property type="evidence" value="ECO:0007669"/>
    <property type="project" value="UniProtKB-KW"/>
</dbReference>
<feature type="domain" description="Glycosyltransferase 2-like" evidence="3">
    <location>
        <begin position="5"/>
        <end position="128"/>
    </location>
</feature>
<dbReference type="HOGENOM" id="CLU_893770_0_0_14"/>
<dbReference type="Gene3D" id="3.90.550.10">
    <property type="entry name" value="Spore Coat Polysaccharide Biosynthesis Protein SpsA, Chain A"/>
    <property type="match status" value="1"/>
</dbReference>
<dbReference type="InterPro" id="IPR029044">
    <property type="entry name" value="Nucleotide-diphossugar_trans"/>
</dbReference>
<dbReference type="InterPro" id="IPR001173">
    <property type="entry name" value="Glyco_trans_2-like"/>
</dbReference>
<dbReference type="CAZy" id="GT2">
    <property type="family name" value="Glycosyltransferase Family 2"/>
</dbReference>
<dbReference type="Proteomes" id="UP000002522">
    <property type="component" value="Chromosome"/>
</dbReference>
<dbReference type="Pfam" id="PF00535">
    <property type="entry name" value="Glycos_transf_2"/>
    <property type="match status" value="1"/>
</dbReference>
<evidence type="ECO:0000256" key="1">
    <source>
        <dbReference type="ARBA" id="ARBA00022676"/>
    </source>
</evidence>
<protein>
    <submittedName>
        <fullName evidence="4">Glycosyltransferase</fullName>
    </submittedName>
</protein>
<accession>Q8EX23</accession>
<dbReference type="PANTHER" id="PTHR22916">
    <property type="entry name" value="GLYCOSYLTRANSFERASE"/>
    <property type="match status" value="1"/>
</dbReference>
<dbReference type="FunCoup" id="Q8EX23">
    <property type="interactions" value="45"/>
</dbReference>
<keyword evidence="5" id="KW-1185">Reference proteome</keyword>
<dbReference type="CDD" id="cd00761">
    <property type="entry name" value="Glyco_tranf_GTA_type"/>
    <property type="match status" value="1"/>
</dbReference>
<dbReference type="AlphaFoldDB" id="Q8EX23"/>
<evidence type="ECO:0000259" key="3">
    <source>
        <dbReference type="Pfam" id="PF00535"/>
    </source>
</evidence>
<dbReference type="eggNOG" id="COG1216">
    <property type="taxonomic scope" value="Bacteria"/>
</dbReference>
<organism evidence="4 5">
    <name type="scientific">Malacoplasma penetrans (strain HF-2)</name>
    <name type="common">Mycoplasma penetrans</name>
    <dbReference type="NCBI Taxonomy" id="272633"/>
    <lineage>
        <taxon>Bacteria</taxon>
        <taxon>Bacillati</taxon>
        <taxon>Mycoplasmatota</taxon>
        <taxon>Mycoplasmoidales</taxon>
        <taxon>Mycoplasmoidaceae</taxon>
        <taxon>Malacoplasma</taxon>
    </lineage>
</organism>
<evidence type="ECO:0000256" key="2">
    <source>
        <dbReference type="ARBA" id="ARBA00022679"/>
    </source>
</evidence>
<reference evidence="4 5" key="1">
    <citation type="journal article" date="2002" name="Nucleic Acids Res.">
        <title>The complete genomic sequence of Mycoplasma penetrans, an intracellular bacterial pathogen in humans.</title>
        <authorList>
            <person name="Sasaki Y."/>
            <person name="Ishikawa J."/>
            <person name="Yamashita A."/>
            <person name="Oshima K."/>
            <person name="Kenri T."/>
            <person name="Furuya K."/>
            <person name="Yoshino C."/>
            <person name="Horino A."/>
            <person name="Shiba T."/>
            <person name="Sasaki T."/>
            <person name="Hattori M."/>
        </authorList>
    </citation>
    <scope>NUCLEOTIDE SEQUENCE [LARGE SCALE GENOMIC DNA]</scope>
    <source>
        <strain evidence="4 5">HF-2</strain>
    </source>
</reference>
<evidence type="ECO:0000313" key="4">
    <source>
        <dbReference type="EMBL" id="BAC43817.1"/>
    </source>
</evidence>
<dbReference type="SUPFAM" id="SSF53448">
    <property type="entry name" value="Nucleotide-diphospho-sugar transferases"/>
    <property type="match status" value="1"/>
</dbReference>
<dbReference type="RefSeq" id="WP_011076853.1">
    <property type="nucleotide sequence ID" value="NC_004432.1"/>
</dbReference>
<proteinExistence type="predicted"/>
<dbReference type="PANTHER" id="PTHR22916:SF51">
    <property type="entry name" value="GLYCOSYLTRANSFERASE EPSH-RELATED"/>
    <property type="match status" value="1"/>
</dbReference>
<name>Q8EX23_MALP2</name>
<dbReference type="STRING" id="272633.gene:10731118"/>
<evidence type="ECO:0000313" key="5">
    <source>
        <dbReference type="Proteomes" id="UP000002522"/>
    </source>
</evidence>
<dbReference type="InParanoid" id="Q8EX23"/>
<sequence>MKKVSVIIPFKNTPLKWIKQLITSLNNQTNKNFEVFFIDDNSTNPQVYIDLINKNGYQYVQNIPNNIGVGKIRDYGVTLANGEYIWFVDSDDWLYVDAIDYLLKSFYKYQNIDFIMFEYEWVFDKKQINLFSKHNQFDEIIVKNNVNKSKMPWFHNNYQTDWRVCFKKEFLVKNKISHPDKVNIFEDVYFGLIWKVLYKKALLTSKKLYFYNRLNVESSLNTYKYKANDLVSIIFKNKNYLLENKLFNNNWYFYASNWLGALNQLNYIDLINVQKTHNKFIGNNNFYNLETIGFHKIWFIYKALWIKKVVS</sequence>
<keyword evidence="2" id="KW-0808">Transferase</keyword>